<feature type="transmembrane region" description="Helical" evidence="1">
    <location>
        <begin position="179"/>
        <end position="196"/>
    </location>
</feature>
<dbReference type="SMART" id="SM00267">
    <property type="entry name" value="GGDEF"/>
    <property type="match status" value="1"/>
</dbReference>
<organism evidence="3 4">
    <name type="scientific">Paraburkholderia edwinii</name>
    <dbReference type="NCBI Taxonomy" id="2861782"/>
    <lineage>
        <taxon>Bacteria</taxon>
        <taxon>Pseudomonadati</taxon>
        <taxon>Pseudomonadota</taxon>
        <taxon>Betaproteobacteria</taxon>
        <taxon>Burkholderiales</taxon>
        <taxon>Burkholderiaceae</taxon>
        <taxon>Paraburkholderia</taxon>
    </lineage>
</organism>
<dbReference type="Pfam" id="PF12860">
    <property type="entry name" value="PAS_7"/>
    <property type="match status" value="1"/>
</dbReference>
<feature type="transmembrane region" description="Helical" evidence="1">
    <location>
        <begin position="106"/>
        <end position="123"/>
    </location>
</feature>
<dbReference type="Proteomes" id="UP000826462">
    <property type="component" value="Chromosome 1"/>
</dbReference>
<dbReference type="NCBIfam" id="TIGR00254">
    <property type="entry name" value="GGDEF"/>
    <property type="match status" value="1"/>
</dbReference>
<proteinExistence type="predicted"/>
<keyword evidence="1" id="KW-0812">Transmembrane</keyword>
<reference evidence="3 4" key="1">
    <citation type="submission" date="2021-07" db="EMBL/GenBank/DDBJ databases">
        <title>Paraburkholderia edwinii protects Aspergillus sp. from phenazines by acting as a toxin sponge.</title>
        <authorList>
            <person name="Dahlstrom K.M."/>
            <person name="Newman D.K."/>
        </authorList>
    </citation>
    <scope>NUCLEOTIDE SEQUENCE [LARGE SCALE GENOMIC DNA]</scope>
    <source>
        <strain evidence="3 4">Pe01</strain>
    </source>
</reference>
<keyword evidence="4" id="KW-1185">Reference proteome</keyword>
<dbReference type="InterPro" id="IPR000014">
    <property type="entry name" value="PAS"/>
</dbReference>
<dbReference type="InterPro" id="IPR043128">
    <property type="entry name" value="Rev_trsase/Diguanyl_cyclase"/>
</dbReference>
<dbReference type="Pfam" id="PF00990">
    <property type="entry name" value="GGDEF"/>
    <property type="match status" value="1"/>
</dbReference>
<evidence type="ECO:0000256" key="1">
    <source>
        <dbReference type="SAM" id="Phobius"/>
    </source>
</evidence>
<keyword evidence="3" id="KW-0548">Nucleotidyltransferase</keyword>
<feature type="domain" description="GGDEF" evidence="2">
    <location>
        <begin position="373"/>
        <end position="505"/>
    </location>
</feature>
<accession>A0ABX8UJU8</accession>
<keyword evidence="3" id="KW-0808">Transferase</keyword>
<sequence>MPARPSMFNFLLDTPASGNGQVTASIRASLLSTLFENTRPLLMSGLSSAFVAVVACFRVHHAWAPLWLAAEILFLAARMTIAHLYVARNRVRPVHPEPSAARYAPVSLLACLTFGLGTMASIISGDMELASLSLMVTAGILGGIASRNAALPRLAIMQIFFGTIPIGVGALLAPRSASWILVPPLFAYLVAMVSVVRRHYEGLVALMTAEQRHAELAARFDAALTHMPHGLCTIDGNGRVIVANRRAAELFGATVEMLRLNVPLPEFIGQVGVAKFGETLRKQLVERCTTWLSGERRPLDLDLGDGRQLEMTRNPVPDGSAVIIIEDVTERRQSEAKILHLARHDPLTGLPNRRDLYERLERILARSMGGREPEVALMYLDLDGFKQVNDRLGHHAGDEVLTAVAGRLKELLWTGEFVARLGGDEFAVVVENSTCAASEALAPRIIRELAKPYMLSTGEAISIGTSIGIAFAVHGESIEQLLKRADVALYDAKEAGKGTFRFSVPDSSRKEGAVSEPRWPAV</sequence>
<dbReference type="InterPro" id="IPR000160">
    <property type="entry name" value="GGDEF_dom"/>
</dbReference>
<keyword evidence="1" id="KW-0472">Membrane</keyword>
<dbReference type="SUPFAM" id="SSF55073">
    <property type="entry name" value="Nucleotide cyclase"/>
    <property type="match status" value="1"/>
</dbReference>
<evidence type="ECO:0000313" key="3">
    <source>
        <dbReference type="EMBL" id="QYD69288.1"/>
    </source>
</evidence>
<feature type="transmembrane region" description="Helical" evidence="1">
    <location>
        <begin position="129"/>
        <end position="147"/>
    </location>
</feature>
<protein>
    <submittedName>
        <fullName evidence="3">Diguanylate cyclase</fullName>
        <ecNumber evidence="3">2.7.7.65</ecNumber>
    </submittedName>
</protein>
<name>A0ABX8UJU8_9BURK</name>
<dbReference type="PANTHER" id="PTHR44757:SF2">
    <property type="entry name" value="BIOFILM ARCHITECTURE MAINTENANCE PROTEIN MBAA"/>
    <property type="match status" value="1"/>
</dbReference>
<dbReference type="CDD" id="cd01949">
    <property type="entry name" value="GGDEF"/>
    <property type="match status" value="1"/>
</dbReference>
<dbReference type="SMART" id="SM00091">
    <property type="entry name" value="PAS"/>
    <property type="match status" value="1"/>
</dbReference>
<dbReference type="SUPFAM" id="SSF55785">
    <property type="entry name" value="PYP-like sensor domain (PAS domain)"/>
    <property type="match status" value="1"/>
</dbReference>
<dbReference type="Gene3D" id="3.30.70.270">
    <property type="match status" value="1"/>
</dbReference>
<dbReference type="PANTHER" id="PTHR44757">
    <property type="entry name" value="DIGUANYLATE CYCLASE DGCP"/>
    <property type="match status" value="1"/>
</dbReference>
<dbReference type="InterPro" id="IPR035965">
    <property type="entry name" value="PAS-like_dom_sf"/>
</dbReference>
<dbReference type="CDD" id="cd00130">
    <property type="entry name" value="PAS"/>
    <property type="match status" value="1"/>
</dbReference>
<evidence type="ECO:0000259" key="2">
    <source>
        <dbReference type="PROSITE" id="PS50887"/>
    </source>
</evidence>
<dbReference type="PROSITE" id="PS50887">
    <property type="entry name" value="GGDEF"/>
    <property type="match status" value="1"/>
</dbReference>
<dbReference type="EC" id="2.7.7.65" evidence="3"/>
<gene>
    <name evidence="3" type="ORF">KZJ38_02575</name>
</gene>
<dbReference type="EMBL" id="CP080095">
    <property type="protein sequence ID" value="QYD69288.1"/>
    <property type="molecule type" value="Genomic_DNA"/>
</dbReference>
<feature type="transmembrane region" description="Helical" evidence="1">
    <location>
        <begin position="66"/>
        <end position="86"/>
    </location>
</feature>
<keyword evidence="1" id="KW-1133">Transmembrane helix</keyword>
<evidence type="ECO:0000313" key="4">
    <source>
        <dbReference type="Proteomes" id="UP000826462"/>
    </source>
</evidence>
<dbReference type="InterPro" id="IPR052155">
    <property type="entry name" value="Biofilm_reg_signaling"/>
</dbReference>
<dbReference type="Gene3D" id="3.30.450.20">
    <property type="entry name" value="PAS domain"/>
    <property type="match status" value="1"/>
</dbReference>
<feature type="transmembrane region" description="Helical" evidence="1">
    <location>
        <begin position="41"/>
        <end position="60"/>
    </location>
</feature>
<dbReference type="GO" id="GO:0052621">
    <property type="term" value="F:diguanylate cyclase activity"/>
    <property type="evidence" value="ECO:0007669"/>
    <property type="project" value="UniProtKB-EC"/>
</dbReference>
<dbReference type="InterPro" id="IPR029787">
    <property type="entry name" value="Nucleotide_cyclase"/>
</dbReference>
<feature type="transmembrane region" description="Helical" evidence="1">
    <location>
        <begin position="154"/>
        <end position="173"/>
    </location>
</feature>
<dbReference type="NCBIfam" id="TIGR00229">
    <property type="entry name" value="sensory_box"/>
    <property type="match status" value="1"/>
</dbReference>
<dbReference type="RefSeq" id="WP_219798655.1">
    <property type="nucleotide sequence ID" value="NZ_CP080095.1"/>
</dbReference>